<dbReference type="Pfam" id="PF13560">
    <property type="entry name" value="HTH_31"/>
    <property type="match status" value="1"/>
</dbReference>
<dbReference type="CDD" id="cd00093">
    <property type="entry name" value="HTH_XRE"/>
    <property type="match status" value="1"/>
</dbReference>
<dbReference type="Proteomes" id="UP000036168">
    <property type="component" value="Unassembled WGS sequence"/>
</dbReference>
<gene>
    <name evidence="2" type="ORF">AB447_200450</name>
    <name evidence="3" type="ORF">P8828_06515</name>
</gene>
<name>A0A0J6F1C1_9BACI</name>
<dbReference type="GO" id="GO:0003677">
    <property type="term" value="F:DNA binding"/>
    <property type="evidence" value="ECO:0007669"/>
    <property type="project" value="InterPro"/>
</dbReference>
<evidence type="ECO:0000259" key="1">
    <source>
        <dbReference type="PROSITE" id="PS50943"/>
    </source>
</evidence>
<accession>A0A0J6F1C1</accession>
<reference evidence="2" key="2">
    <citation type="submission" date="2015-10" db="EMBL/GenBank/DDBJ databases">
        <authorList>
            <person name="Gilbert D.G."/>
        </authorList>
    </citation>
    <scope>NUCLEOTIDE SEQUENCE</scope>
    <source>
        <strain evidence="2">GO-13</strain>
    </source>
</reference>
<evidence type="ECO:0000313" key="3">
    <source>
        <dbReference type="EMBL" id="MEC0484503.1"/>
    </source>
</evidence>
<evidence type="ECO:0000313" key="2">
    <source>
        <dbReference type="EMBL" id="KRT95618.1"/>
    </source>
</evidence>
<dbReference type="EMBL" id="LECW02000001">
    <property type="protein sequence ID" value="KRT95618.1"/>
    <property type="molecule type" value="Genomic_DNA"/>
</dbReference>
<dbReference type="InterPro" id="IPR001387">
    <property type="entry name" value="Cro/C1-type_HTH"/>
</dbReference>
<keyword evidence="5" id="KW-1185">Reference proteome</keyword>
<dbReference type="RefSeq" id="WP_048405991.1">
    <property type="nucleotide sequence ID" value="NZ_CP023481.1"/>
</dbReference>
<dbReference type="AlphaFoldDB" id="A0A0J6F1C1"/>
<dbReference type="PATRIC" id="fig|1664069.3.peg.5449"/>
<evidence type="ECO:0000313" key="4">
    <source>
        <dbReference type="Proteomes" id="UP000036168"/>
    </source>
</evidence>
<comment type="caution">
    <text evidence="2">The sequence shown here is derived from an EMBL/GenBank/DDBJ whole genome shotgun (WGS) entry which is preliminary data.</text>
</comment>
<reference evidence="3 5" key="3">
    <citation type="submission" date="2023-03" db="EMBL/GenBank/DDBJ databases">
        <title>Agriculturally important microbes genome sequencing.</title>
        <authorList>
            <person name="Dunlap C."/>
        </authorList>
    </citation>
    <scope>NUCLEOTIDE SEQUENCE [LARGE SCALE GENOMIC DNA]</scope>
    <source>
        <strain evidence="3 5">CBP-3203</strain>
    </source>
</reference>
<sequence>MDKDYIMELISLKLRLIRTESGYTQEKMANVLGISKKTLVQIEKGRTTAGWTHVVAVCALFRNSEVLQSVLGDEPLEVVETVAHRSIDRPKGKTLGGRVWWREIDCKGDFRLQQNLISHHYRILDSYDDLWYSTFEKEEAMARLDELVSENGGVQ</sequence>
<dbReference type="Gene3D" id="1.10.260.40">
    <property type="entry name" value="lambda repressor-like DNA-binding domains"/>
    <property type="match status" value="1"/>
</dbReference>
<dbReference type="SUPFAM" id="SSF47413">
    <property type="entry name" value="lambda repressor-like DNA-binding domains"/>
    <property type="match status" value="1"/>
</dbReference>
<evidence type="ECO:0000313" key="5">
    <source>
        <dbReference type="Proteomes" id="UP001341297"/>
    </source>
</evidence>
<dbReference type="InterPro" id="IPR010982">
    <property type="entry name" value="Lambda_DNA-bd_dom_sf"/>
</dbReference>
<dbReference type="OrthoDB" id="1796720at2"/>
<dbReference type="SMART" id="SM00530">
    <property type="entry name" value="HTH_XRE"/>
    <property type="match status" value="1"/>
</dbReference>
<feature type="domain" description="HTH cro/C1-type" evidence="1">
    <location>
        <begin position="14"/>
        <end position="47"/>
    </location>
</feature>
<dbReference type="Proteomes" id="UP001341297">
    <property type="component" value="Unassembled WGS sequence"/>
</dbReference>
<dbReference type="PROSITE" id="PS50943">
    <property type="entry name" value="HTH_CROC1"/>
    <property type="match status" value="1"/>
</dbReference>
<protein>
    <submittedName>
        <fullName evidence="3">Helix-turn-helix domain-containing protein</fullName>
    </submittedName>
    <submittedName>
        <fullName evidence="2">XRE family transcriptional regulator</fullName>
    </submittedName>
</protein>
<proteinExistence type="predicted"/>
<dbReference type="EMBL" id="JARRTL010000007">
    <property type="protein sequence ID" value="MEC0484503.1"/>
    <property type="molecule type" value="Genomic_DNA"/>
</dbReference>
<dbReference type="STRING" id="1664069.BGLY_0259"/>
<organism evidence="2 4">
    <name type="scientific">Bacillus glycinifermentans</name>
    <dbReference type="NCBI Taxonomy" id="1664069"/>
    <lineage>
        <taxon>Bacteria</taxon>
        <taxon>Bacillati</taxon>
        <taxon>Bacillota</taxon>
        <taxon>Bacilli</taxon>
        <taxon>Bacillales</taxon>
        <taxon>Bacillaceae</taxon>
        <taxon>Bacillus</taxon>
    </lineage>
</organism>
<reference evidence="2 4" key="1">
    <citation type="journal article" date="2015" name="Int. J. Syst. Evol. Microbiol.">
        <title>Bacillus glycinifermentans sp. nov., isolated from fermented soybean paste.</title>
        <authorList>
            <person name="Kim S.J."/>
            <person name="Dunlap C.A."/>
            <person name="Kwon S.W."/>
            <person name="Rooney A.P."/>
        </authorList>
    </citation>
    <scope>NUCLEOTIDE SEQUENCE [LARGE SCALE GENOMIC DNA]</scope>
    <source>
        <strain evidence="2 4">GO-13</strain>
    </source>
</reference>